<keyword evidence="2" id="KW-1185">Reference proteome</keyword>
<name>A0A448WZ85_9PLAT</name>
<evidence type="ECO:0000313" key="2">
    <source>
        <dbReference type="Proteomes" id="UP000784294"/>
    </source>
</evidence>
<reference evidence="1" key="1">
    <citation type="submission" date="2018-11" db="EMBL/GenBank/DDBJ databases">
        <authorList>
            <consortium name="Pathogen Informatics"/>
        </authorList>
    </citation>
    <scope>NUCLEOTIDE SEQUENCE</scope>
</reference>
<dbReference type="EMBL" id="CAAALY010065623">
    <property type="protein sequence ID" value="VEL24062.1"/>
    <property type="molecule type" value="Genomic_DNA"/>
</dbReference>
<comment type="caution">
    <text evidence="1">The sequence shown here is derived from an EMBL/GenBank/DDBJ whole genome shotgun (WGS) entry which is preliminary data.</text>
</comment>
<proteinExistence type="predicted"/>
<accession>A0A448WZ85</accession>
<organism evidence="1 2">
    <name type="scientific">Protopolystoma xenopodis</name>
    <dbReference type="NCBI Taxonomy" id="117903"/>
    <lineage>
        <taxon>Eukaryota</taxon>
        <taxon>Metazoa</taxon>
        <taxon>Spiralia</taxon>
        <taxon>Lophotrochozoa</taxon>
        <taxon>Platyhelminthes</taxon>
        <taxon>Monogenea</taxon>
        <taxon>Polyopisthocotylea</taxon>
        <taxon>Polystomatidea</taxon>
        <taxon>Polystomatidae</taxon>
        <taxon>Protopolystoma</taxon>
    </lineage>
</organism>
<protein>
    <submittedName>
        <fullName evidence="1">Uncharacterized protein</fullName>
    </submittedName>
</protein>
<evidence type="ECO:0000313" key="1">
    <source>
        <dbReference type="EMBL" id="VEL24062.1"/>
    </source>
</evidence>
<dbReference type="AlphaFoldDB" id="A0A448WZ85"/>
<dbReference type="Proteomes" id="UP000784294">
    <property type="component" value="Unassembled WGS sequence"/>
</dbReference>
<sequence length="245" mass="26334">MCSAFLDHHTAIAGTFNRNLTVIDSRLPPGTLASVTSFHKNSLLCIEVANGPGASWRARYTEEPLPTSGLCWTQISMTTGSSGFENWTLAGSGDTASIELASLSSVSMSSLHMTDEDDADNEEYHRVCAQVNEKQVNVPLSGKGSGEEVLAPTTEKGDTLQDIEKFPANSIESSQPSANKIANTMGALASSSSKSSVCYQSNKFILPYESLQMGISFFTGSSDQQLAAWDFRQMAQPVFNQKVSL</sequence>
<gene>
    <name evidence="1" type="ORF">PXEA_LOCUS17502</name>
</gene>